<dbReference type="PANTHER" id="PTHR40590">
    <property type="entry name" value="CYTOPLASMIC PROTEIN-RELATED"/>
    <property type="match status" value="1"/>
</dbReference>
<gene>
    <name evidence="1" type="ORF">E2L00_13350</name>
</gene>
<organism evidence="1 2">
    <name type="scientific">Cedecea colo</name>
    <dbReference type="NCBI Taxonomy" id="2552946"/>
    <lineage>
        <taxon>Bacteria</taxon>
        <taxon>Pseudomonadati</taxon>
        <taxon>Pseudomonadota</taxon>
        <taxon>Gammaproteobacteria</taxon>
        <taxon>Enterobacterales</taxon>
        <taxon>Enterobacteriaceae</taxon>
        <taxon>Cedecea</taxon>
    </lineage>
</organism>
<dbReference type="PANTHER" id="PTHR40590:SF1">
    <property type="entry name" value="CYTOPLASMIC PROTEIN"/>
    <property type="match status" value="1"/>
</dbReference>
<evidence type="ECO:0000313" key="2">
    <source>
        <dbReference type="Proteomes" id="UP000697927"/>
    </source>
</evidence>
<dbReference type="InterPro" id="IPR047111">
    <property type="entry name" value="YbaP-like"/>
</dbReference>
<name>A0ABX0VN60_9ENTR</name>
<dbReference type="Proteomes" id="UP000697927">
    <property type="component" value="Unassembled WGS sequence"/>
</dbReference>
<keyword evidence="2" id="KW-1185">Reference proteome</keyword>
<dbReference type="RefSeq" id="WP_167612297.1">
    <property type="nucleotide sequence ID" value="NZ_SOYS01000005.1"/>
</dbReference>
<accession>A0ABX0VN60</accession>
<proteinExistence type="predicted"/>
<dbReference type="EMBL" id="SOYS01000005">
    <property type="protein sequence ID" value="NIY48469.1"/>
    <property type="molecule type" value="Genomic_DNA"/>
</dbReference>
<dbReference type="InterPro" id="IPR002816">
    <property type="entry name" value="TraB/PrgY/GumN_fam"/>
</dbReference>
<reference evidence="1 2" key="1">
    <citation type="journal article" date="2020" name="Microorganisms">
        <title>Polyphasic Characterisation of Cedecea colo sp. nov., a New Enteric Bacterium Isolated from the Koala Hindgut.</title>
        <authorList>
            <person name="Boath J.M."/>
            <person name="Dakhal S."/>
            <person name="Van T.T.H."/>
            <person name="Moore R.J."/>
            <person name="Dekiwadia C."/>
            <person name="Macreadie I.G."/>
        </authorList>
    </citation>
    <scope>NUCLEOTIDE SEQUENCE [LARGE SCALE GENOMIC DNA]</scope>
    <source>
        <strain evidence="1 2">ZA</strain>
    </source>
</reference>
<dbReference type="Pfam" id="PF01963">
    <property type="entry name" value="TraB_PrgY_gumN"/>
    <property type="match status" value="1"/>
</dbReference>
<comment type="caution">
    <text evidence="1">The sequence shown here is derived from an EMBL/GenBank/DDBJ whole genome shotgun (WGS) entry which is preliminary data.</text>
</comment>
<protein>
    <submittedName>
        <fullName evidence="1">Conjugal transfer protein TraB</fullName>
    </submittedName>
</protein>
<sequence length="267" mass="29792">MGLLSRIRSLFSGLATTTYPWPALDVALPGQRYLHLVGSIHMGTRDMAPLSQRLLDKLRDADALIVEADISEGGSPFSRNADEKPLEQRLSPADWQRVVSLTQELGISLSAIDNQPAWQIALVLQAHQAQRLGLRPDYGIDFQLLEAAKALSVPVVELEGAQSQIDMLMQLPQGGMPLLMDTLTHWHTNARLLQTMIGWWMETPPPPQDNTALPNTFGEELYDVLMYQRNRQWQAFLQQLPAGRYVVAVGALHLYGEGNLPNLLKKI</sequence>
<dbReference type="CDD" id="cd14789">
    <property type="entry name" value="Tiki"/>
    <property type="match status" value="1"/>
</dbReference>
<evidence type="ECO:0000313" key="1">
    <source>
        <dbReference type="EMBL" id="NIY48469.1"/>
    </source>
</evidence>